<reference evidence="1 2" key="1">
    <citation type="submission" date="2017-11" db="EMBL/GenBank/DDBJ databases">
        <title>Comparative genomics of Botrytis spp.</title>
        <authorList>
            <person name="Valero-Jimenez C.A."/>
            <person name="Tapia P."/>
            <person name="Veloso J."/>
            <person name="Silva-Moreno E."/>
            <person name="Staats M."/>
            <person name="Valdes J.H."/>
            <person name="Van Kan J.A.L."/>
        </authorList>
    </citation>
    <scope>NUCLEOTIDE SEQUENCE [LARGE SCALE GENOMIC DNA]</scope>
    <source>
        <strain evidence="1 2">MUCL2830</strain>
    </source>
</reference>
<keyword evidence="2" id="KW-1185">Reference proteome</keyword>
<dbReference type="EMBL" id="PHWZ01000065">
    <property type="protein sequence ID" value="TEY75112.1"/>
    <property type="molecule type" value="Genomic_DNA"/>
</dbReference>
<proteinExistence type="predicted"/>
<dbReference type="AlphaFoldDB" id="A0A4Y8D9K9"/>
<evidence type="ECO:0000313" key="2">
    <source>
        <dbReference type="Proteomes" id="UP000297299"/>
    </source>
</evidence>
<accession>A0A4Y8D9K9</accession>
<evidence type="ECO:0000313" key="1">
    <source>
        <dbReference type="EMBL" id="TEY75112.1"/>
    </source>
</evidence>
<sequence>MNVAAMRENGEKGINIQNVEWVSDGYAGLDIERVLMNKDEVIFVMITKRPVGWWALKVEASLENQWETQGNSTTLCVFQKKSAYPRGSAQHSSFEVGMTFLSQNLSIVGRWNDPYNYRTTGLTVVDQVARKFVLYGLNQKESRHTSSSDAFPPEILLTPLASSMLSCMETLGGERHKLKLSFFMLLND</sequence>
<name>A0A4Y8D9K9_9HELO</name>
<protein>
    <submittedName>
        <fullName evidence="1">Uncharacterized protein</fullName>
    </submittedName>
</protein>
<organism evidence="1 2">
    <name type="scientific">Botryotinia calthae</name>
    <dbReference type="NCBI Taxonomy" id="38488"/>
    <lineage>
        <taxon>Eukaryota</taxon>
        <taxon>Fungi</taxon>
        <taxon>Dikarya</taxon>
        <taxon>Ascomycota</taxon>
        <taxon>Pezizomycotina</taxon>
        <taxon>Leotiomycetes</taxon>
        <taxon>Helotiales</taxon>
        <taxon>Sclerotiniaceae</taxon>
        <taxon>Botryotinia</taxon>
    </lineage>
</organism>
<dbReference type="OrthoDB" id="10349812at2759"/>
<gene>
    <name evidence="1" type="ORF">BOTCAL_0065g00130</name>
</gene>
<dbReference type="Proteomes" id="UP000297299">
    <property type="component" value="Unassembled WGS sequence"/>
</dbReference>
<comment type="caution">
    <text evidence="1">The sequence shown here is derived from an EMBL/GenBank/DDBJ whole genome shotgun (WGS) entry which is preliminary data.</text>
</comment>